<keyword evidence="3" id="KW-0808">Transferase</keyword>
<dbReference type="InterPro" id="IPR029044">
    <property type="entry name" value="Nucleotide-diphossugar_trans"/>
</dbReference>
<evidence type="ECO:0000259" key="5">
    <source>
        <dbReference type="Pfam" id="PF00535"/>
    </source>
</evidence>
<reference evidence="6 7" key="2">
    <citation type="journal article" date="2016" name="Int. J. Syst. Evol. Microbiol.">
        <title>Flavisolibacter tropicus sp. nov., isolated from tropical soil.</title>
        <authorList>
            <person name="Lee J.J."/>
            <person name="Kang M.S."/>
            <person name="Kim G.S."/>
            <person name="Lee C.S."/>
            <person name="Lim S."/>
            <person name="Lee J."/>
            <person name="Roh S.H."/>
            <person name="Kang H."/>
            <person name="Ha J.M."/>
            <person name="Bae S."/>
            <person name="Jung H.Y."/>
            <person name="Kim M.K."/>
        </authorList>
    </citation>
    <scope>NUCLEOTIDE SEQUENCE [LARGE SCALE GENOMIC DNA]</scope>
    <source>
        <strain evidence="6 7">LCS9</strain>
    </source>
</reference>
<dbReference type="AlphaFoldDB" id="A0A172TX95"/>
<keyword evidence="7" id="KW-1185">Reference proteome</keyword>
<feature type="transmembrane region" description="Helical" evidence="4">
    <location>
        <begin position="337"/>
        <end position="358"/>
    </location>
</feature>
<proteinExistence type="inferred from homology"/>
<dbReference type="Proteomes" id="UP000077177">
    <property type="component" value="Chromosome"/>
</dbReference>
<evidence type="ECO:0000256" key="3">
    <source>
        <dbReference type="ARBA" id="ARBA00022679"/>
    </source>
</evidence>
<feature type="domain" description="Glycosyltransferase 2-like" evidence="5">
    <location>
        <begin position="43"/>
        <end position="160"/>
    </location>
</feature>
<protein>
    <recommendedName>
        <fullName evidence="5">Glycosyltransferase 2-like domain-containing protein</fullName>
    </recommendedName>
</protein>
<keyword evidence="4" id="KW-1133">Transmembrane helix</keyword>
<dbReference type="OrthoDB" id="9805625at2"/>
<evidence type="ECO:0000256" key="4">
    <source>
        <dbReference type="SAM" id="Phobius"/>
    </source>
</evidence>
<dbReference type="Gene3D" id="3.90.550.10">
    <property type="entry name" value="Spore Coat Polysaccharide Biosynthesis Protein SpsA, Chain A"/>
    <property type="match status" value="1"/>
</dbReference>
<evidence type="ECO:0000313" key="7">
    <source>
        <dbReference type="Proteomes" id="UP000077177"/>
    </source>
</evidence>
<dbReference type="KEGG" id="fla:SY85_14990"/>
<feature type="transmembrane region" description="Helical" evidence="4">
    <location>
        <begin position="279"/>
        <end position="301"/>
    </location>
</feature>
<evidence type="ECO:0000256" key="2">
    <source>
        <dbReference type="ARBA" id="ARBA00022676"/>
    </source>
</evidence>
<feature type="transmembrane region" description="Helical" evidence="4">
    <location>
        <begin position="307"/>
        <end position="325"/>
    </location>
</feature>
<dbReference type="EMBL" id="CP011390">
    <property type="protein sequence ID" value="ANE51612.1"/>
    <property type="molecule type" value="Genomic_DNA"/>
</dbReference>
<keyword evidence="4" id="KW-0812">Transmembrane</keyword>
<reference evidence="7" key="1">
    <citation type="submission" date="2015-01" db="EMBL/GenBank/DDBJ databases">
        <title>Flavisolibacter sp./LCS9/ whole genome sequencing.</title>
        <authorList>
            <person name="Kim M.K."/>
            <person name="Srinivasan S."/>
            <person name="Lee J.-J."/>
        </authorList>
    </citation>
    <scope>NUCLEOTIDE SEQUENCE [LARGE SCALE GENOMIC DNA]</scope>
    <source>
        <strain evidence="7">LCS9</strain>
    </source>
</reference>
<evidence type="ECO:0000256" key="1">
    <source>
        <dbReference type="ARBA" id="ARBA00006739"/>
    </source>
</evidence>
<comment type="similarity">
    <text evidence="1">Belongs to the glycosyltransferase 2 family.</text>
</comment>
<dbReference type="PANTHER" id="PTHR43630">
    <property type="entry name" value="POLY-BETA-1,6-N-ACETYL-D-GLUCOSAMINE SYNTHASE"/>
    <property type="match status" value="1"/>
</dbReference>
<dbReference type="GO" id="GO:0016757">
    <property type="term" value="F:glycosyltransferase activity"/>
    <property type="evidence" value="ECO:0007669"/>
    <property type="project" value="UniProtKB-KW"/>
</dbReference>
<evidence type="ECO:0000313" key="6">
    <source>
        <dbReference type="EMBL" id="ANE51612.1"/>
    </source>
</evidence>
<dbReference type="InterPro" id="IPR001173">
    <property type="entry name" value="Glyco_trans_2-like"/>
</dbReference>
<name>A0A172TX95_9BACT</name>
<keyword evidence="4" id="KW-0472">Membrane</keyword>
<sequence>MLLLFTTIFLLGSYGVLLRYYLHSWEKAGRYEPLPLQEIPFISVIVAARNEEHTLPQLIQSLKRQDHPQDAFEVIIVNDHSTDGTAQLALDLPANFHMAVPEVNAADSSKKKAIAFGISRAKGELIVVTDADCVVPPHWLPTIAAFQQQTGAQFIAAPVKFTHDNSLLQAFQALDFLVLQGITAASVSARFHSMANGANLAYTKQAYTNVNGFEGIDAVASGDDMLLMYKIWQQHPEQVLYLKSKEAIVTTGPMKTWGQFINQRRRWASKTFHYEDKKVMGVAALVYGVNLWFVVLLLASLFNSTNWLVLLGSLFVKLFLELPFVNSVARFYNEQKLLWYFPLFQPLHILYTVSVGFLSQLGAYEWKGRQTK</sequence>
<gene>
    <name evidence="6" type="ORF">SY85_14990</name>
</gene>
<dbReference type="Pfam" id="PF00535">
    <property type="entry name" value="Glycos_transf_2"/>
    <property type="match status" value="1"/>
</dbReference>
<organism evidence="6 7">
    <name type="scientific">Flavisolibacter tropicus</name>
    <dbReference type="NCBI Taxonomy" id="1492898"/>
    <lineage>
        <taxon>Bacteria</taxon>
        <taxon>Pseudomonadati</taxon>
        <taxon>Bacteroidota</taxon>
        <taxon>Chitinophagia</taxon>
        <taxon>Chitinophagales</taxon>
        <taxon>Chitinophagaceae</taxon>
        <taxon>Flavisolibacter</taxon>
    </lineage>
</organism>
<dbReference type="RefSeq" id="WP_066405723.1">
    <property type="nucleotide sequence ID" value="NZ_CP011390.1"/>
</dbReference>
<dbReference type="PANTHER" id="PTHR43630:SF1">
    <property type="entry name" value="POLY-BETA-1,6-N-ACETYL-D-GLUCOSAMINE SYNTHASE"/>
    <property type="match status" value="1"/>
</dbReference>
<accession>A0A172TX95</accession>
<dbReference type="STRING" id="1492898.SY85_14990"/>
<dbReference type="SUPFAM" id="SSF53448">
    <property type="entry name" value="Nucleotide-diphospho-sugar transferases"/>
    <property type="match status" value="1"/>
</dbReference>
<keyword evidence="2" id="KW-0328">Glycosyltransferase</keyword>